<protein>
    <submittedName>
        <fullName evidence="5">Helix-turn-helix domain-containing protein</fullName>
    </submittedName>
</protein>
<feature type="domain" description="HTH hxlR-type" evidence="4">
    <location>
        <begin position="25"/>
        <end position="123"/>
    </location>
</feature>
<evidence type="ECO:0000256" key="1">
    <source>
        <dbReference type="ARBA" id="ARBA00023015"/>
    </source>
</evidence>
<dbReference type="Proteomes" id="UP001501436">
    <property type="component" value="Unassembled WGS sequence"/>
</dbReference>
<dbReference type="CDD" id="cd00090">
    <property type="entry name" value="HTH_ARSR"/>
    <property type="match status" value="1"/>
</dbReference>
<dbReference type="InterPro" id="IPR036388">
    <property type="entry name" value="WH-like_DNA-bd_sf"/>
</dbReference>
<dbReference type="EMBL" id="BAABJI010000001">
    <property type="protein sequence ID" value="GAA4901719.1"/>
    <property type="molecule type" value="Genomic_DNA"/>
</dbReference>
<dbReference type="PANTHER" id="PTHR33204:SF29">
    <property type="entry name" value="TRANSCRIPTIONAL REGULATOR"/>
    <property type="match status" value="1"/>
</dbReference>
<dbReference type="InterPro" id="IPR036390">
    <property type="entry name" value="WH_DNA-bd_sf"/>
</dbReference>
<evidence type="ECO:0000313" key="6">
    <source>
        <dbReference type="Proteomes" id="UP001501436"/>
    </source>
</evidence>
<evidence type="ECO:0000256" key="3">
    <source>
        <dbReference type="ARBA" id="ARBA00023163"/>
    </source>
</evidence>
<dbReference type="InterPro" id="IPR011991">
    <property type="entry name" value="ArsR-like_HTH"/>
</dbReference>
<keyword evidence="3" id="KW-0804">Transcription</keyword>
<keyword evidence="6" id="KW-1185">Reference proteome</keyword>
<evidence type="ECO:0000259" key="4">
    <source>
        <dbReference type="PROSITE" id="PS51118"/>
    </source>
</evidence>
<reference evidence="6" key="1">
    <citation type="journal article" date="2019" name="Int. J. Syst. Evol. Microbiol.">
        <title>The Global Catalogue of Microorganisms (GCM) 10K type strain sequencing project: providing services to taxonomists for standard genome sequencing and annotation.</title>
        <authorList>
            <consortium name="The Broad Institute Genomics Platform"/>
            <consortium name="The Broad Institute Genome Sequencing Center for Infectious Disease"/>
            <person name="Wu L."/>
            <person name="Ma J."/>
        </authorList>
    </citation>
    <scope>NUCLEOTIDE SEQUENCE [LARGE SCALE GENOMIC DNA]</scope>
    <source>
        <strain evidence="6">JCM 18283</strain>
    </source>
</reference>
<dbReference type="PROSITE" id="PS51118">
    <property type="entry name" value="HTH_HXLR"/>
    <property type="match status" value="1"/>
</dbReference>
<name>A0ABP9FGP1_9SPHI</name>
<sequence>MSKICFKMAVLKEKKEINYHSAEECPITATIDVIGGKWKPPIIWLLLNGPLRFGELHKIIPGMALKVLSRQLKELEADGIIIRRAYPEVPPRVEYSLSEKGETLREVMFLLSDWSRKHIIKDE</sequence>
<organism evidence="5 6">
    <name type="scientific">Mucilaginibacter defluvii</name>
    <dbReference type="NCBI Taxonomy" id="1196019"/>
    <lineage>
        <taxon>Bacteria</taxon>
        <taxon>Pseudomonadati</taxon>
        <taxon>Bacteroidota</taxon>
        <taxon>Sphingobacteriia</taxon>
        <taxon>Sphingobacteriales</taxon>
        <taxon>Sphingobacteriaceae</taxon>
        <taxon>Mucilaginibacter</taxon>
    </lineage>
</organism>
<keyword evidence="1" id="KW-0805">Transcription regulation</keyword>
<evidence type="ECO:0000256" key="2">
    <source>
        <dbReference type="ARBA" id="ARBA00023125"/>
    </source>
</evidence>
<dbReference type="SUPFAM" id="SSF46785">
    <property type="entry name" value="Winged helix' DNA-binding domain"/>
    <property type="match status" value="1"/>
</dbReference>
<dbReference type="InterPro" id="IPR002577">
    <property type="entry name" value="HTH_HxlR"/>
</dbReference>
<gene>
    <name evidence="5" type="ORF">GCM10023313_00220</name>
</gene>
<keyword evidence="2" id="KW-0238">DNA-binding</keyword>
<dbReference type="Pfam" id="PF01638">
    <property type="entry name" value="HxlR"/>
    <property type="match status" value="1"/>
</dbReference>
<dbReference type="PANTHER" id="PTHR33204">
    <property type="entry name" value="TRANSCRIPTIONAL REGULATOR, MARR FAMILY"/>
    <property type="match status" value="1"/>
</dbReference>
<accession>A0ABP9FGP1</accession>
<comment type="caution">
    <text evidence="5">The sequence shown here is derived from an EMBL/GenBank/DDBJ whole genome shotgun (WGS) entry which is preliminary data.</text>
</comment>
<dbReference type="Gene3D" id="1.10.10.10">
    <property type="entry name" value="Winged helix-like DNA-binding domain superfamily/Winged helix DNA-binding domain"/>
    <property type="match status" value="1"/>
</dbReference>
<evidence type="ECO:0000313" key="5">
    <source>
        <dbReference type="EMBL" id="GAA4901719.1"/>
    </source>
</evidence>
<proteinExistence type="predicted"/>